<keyword evidence="1" id="KW-0732">Signal</keyword>
<feature type="signal peptide" evidence="1">
    <location>
        <begin position="1"/>
        <end position="19"/>
    </location>
</feature>
<dbReference type="AlphaFoldDB" id="H8XRB9"/>
<dbReference type="Proteomes" id="UP000007599">
    <property type="component" value="Chromosome I"/>
</dbReference>
<dbReference type="Gene3D" id="2.40.160.60">
    <property type="entry name" value="Outer membrane protein transport protein (OMPP1/FadL/TodX)"/>
    <property type="match status" value="1"/>
</dbReference>
<sequence length="416" mass="45891">MIKKIVFAVLVFISGQLFSQENTASPYSFYGIGDAKFKGTNDIIAIGGLSVYSDSTHLNVLNPASYANQMLTSIQVGGTSNFYKLSSSTDTQKAQKTTFDYLVIGLPYSKKLGFSLGLLPQSAVGYRLVNDQLSTNNYAYRYNGSGGLNKVYFGAGYQLTSKLSVGMDFQYLFGSIDAKTTLLISNVQFSTREINNSNVTGVGLNFGLNYQSKLNDKINYRTSFTFAPEMKLNSKNSRQIATISFGADGTEIPASVNDIDVADTKLVLPTKIAAGFGLGNRKWFVGADYTFRGTGNQVNRFENYSNVSYENSSKIAIGGFFIPKYDSYKNYFERVTYRAGFRYENTGLVINNTSIKDRALSFGFAFPITGTFSSLSIGSEWGTRGTSANGLIKENYFSVNVGLIFNDKWFKKNLYN</sequence>
<dbReference type="STRING" id="1094466.KQS_12225"/>
<evidence type="ECO:0000313" key="2">
    <source>
        <dbReference type="EMBL" id="CCG54353.1"/>
    </source>
</evidence>
<dbReference type="eggNOG" id="COG2067">
    <property type="taxonomic scope" value="Bacteria"/>
</dbReference>
<evidence type="ECO:0000256" key="1">
    <source>
        <dbReference type="SAM" id="SignalP"/>
    </source>
</evidence>
<accession>H8XRB9</accession>
<reference evidence="3" key="2">
    <citation type="submission" date="2012-03" db="EMBL/GenBank/DDBJ databases">
        <title>Complete genome sequence of Flavobacterium indicum GPTSA100-9T, isolated from warm spring water.</title>
        <authorList>
            <person name="Barbier P."/>
            <person name="Houel A."/>
            <person name="Loux V."/>
            <person name="Poulain J."/>
            <person name="Bernardet J.-F."/>
            <person name="Touchon M."/>
            <person name="Duchaud E."/>
        </authorList>
    </citation>
    <scope>NUCLEOTIDE SEQUENCE [LARGE SCALE GENOMIC DNA]</scope>
    <source>
        <strain evidence="3">DSM 17447 / CIP 109464 / GPTSA100-9</strain>
    </source>
</reference>
<dbReference type="SUPFAM" id="SSF56935">
    <property type="entry name" value="Porins"/>
    <property type="match status" value="1"/>
</dbReference>
<organism evidence="2 3">
    <name type="scientific">Flavobacterium indicum (strain DSM 17447 / CIP 109464 / GPTSA100-9)</name>
    <dbReference type="NCBI Taxonomy" id="1094466"/>
    <lineage>
        <taxon>Bacteria</taxon>
        <taxon>Pseudomonadati</taxon>
        <taxon>Bacteroidota</taxon>
        <taxon>Flavobacteriia</taxon>
        <taxon>Flavobacteriales</taxon>
        <taxon>Flavobacteriaceae</taxon>
        <taxon>Flavobacterium</taxon>
    </lineage>
</organism>
<dbReference type="HOGENOM" id="CLU_047829_0_0_10"/>
<protein>
    <recommendedName>
        <fullName evidence="4">Outer membrane protein</fullName>
    </recommendedName>
</protein>
<dbReference type="RefSeq" id="WP_014389471.1">
    <property type="nucleotide sequence ID" value="NC_017025.1"/>
</dbReference>
<evidence type="ECO:0000313" key="3">
    <source>
        <dbReference type="Proteomes" id="UP000007599"/>
    </source>
</evidence>
<feature type="chain" id="PRO_5003617317" description="Outer membrane protein" evidence="1">
    <location>
        <begin position="20"/>
        <end position="416"/>
    </location>
</feature>
<proteinExistence type="predicted"/>
<keyword evidence="3" id="KW-1185">Reference proteome</keyword>
<reference evidence="2 3" key="1">
    <citation type="journal article" date="2012" name="J. Bacteriol.">
        <title>Complete Genome Sequence of Flavobacterium indicum GPSTA100-9T, Isolated from Warm Spring Water.</title>
        <authorList>
            <person name="Barbier P."/>
            <person name="Houel A."/>
            <person name="Loux V."/>
            <person name="Poulain J."/>
            <person name="Bernardet J.F."/>
            <person name="Touchon M."/>
            <person name="Duchaud E."/>
        </authorList>
    </citation>
    <scope>NUCLEOTIDE SEQUENCE [LARGE SCALE GENOMIC DNA]</scope>
    <source>
        <strain evidence="3">DSM 17447 / CIP 109464 / GPTSA100-9</strain>
    </source>
</reference>
<name>H8XRB9_FLAIG</name>
<evidence type="ECO:0008006" key="4">
    <source>
        <dbReference type="Google" id="ProtNLM"/>
    </source>
</evidence>
<dbReference type="OrthoDB" id="1491239at2"/>
<dbReference type="EMBL" id="HE774682">
    <property type="protein sequence ID" value="CCG54353.1"/>
    <property type="molecule type" value="Genomic_DNA"/>
</dbReference>
<gene>
    <name evidence="2" type="ordered locus">KQS_12225</name>
</gene>
<dbReference type="KEGG" id="fin:KQS_12225"/>
<dbReference type="PATRIC" id="fig|1094466.5.peg.2389"/>